<sequence length="45" mass="5487">MGPWHHKIQRYYVKHKNMCGKTKQAGLHFADRLKFSIHCPNYRKM</sequence>
<accession>C6LJ00</accession>
<evidence type="ECO:0000313" key="1">
    <source>
        <dbReference type="EMBL" id="EET59320.1"/>
    </source>
</evidence>
<comment type="caution">
    <text evidence="1">The sequence shown here is derived from an EMBL/GenBank/DDBJ whole genome shotgun (WGS) entry which is preliminary data.</text>
</comment>
<protein>
    <submittedName>
        <fullName evidence="1">Uncharacterized protein</fullName>
    </submittedName>
</protein>
<proteinExistence type="predicted"/>
<dbReference type="EMBL" id="ACCL02000019">
    <property type="protein sequence ID" value="EET59320.1"/>
    <property type="molecule type" value="Genomic_DNA"/>
</dbReference>
<organism evidence="1 2">
    <name type="scientific">Marvinbryantia formatexigens DSM 14469</name>
    <dbReference type="NCBI Taxonomy" id="478749"/>
    <lineage>
        <taxon>Bacteria</taxon>
        <taxon>Bacillati</taxon>
        <taxon>Bacillota</taxon>
        <taxon>Clostridia</taxon>
        <taxon>Lachnospirales</taxon>
        <taxon>Lachnospiraceae</taxon>
        <taxon>Marvinbryantia</taxon>
    </lineage>
</organism>
<name>C6LJ00_9FIRM</name>
<keyword evidence="2" id="KW-1185">Reference proteome</keyword>
<dbReference type="AlphaFoldDB" id="C6LJ00"/>
<dbReference type="Proteomes" id="UP000005561">
    <property type="component" value="Unassembled WGS sequence"/>
</dbReference>
<reference evidence="1" key="1">
    <citation type="submission" date="2009-07" db="EMBL/GenBank/DDBJ databases">
        <authorList>
            <person name="Weinstock G."/>
            <person name="Sodergren E."/>
            <person name="Clifton S."/>
            <person name="Fulton L."/>
            <person name="Fulton B."/>
            <person name="Courtney L."/>
            <person name="Fronick C."/>
            <person name="Harrison M."/>
            <person name="Strong C."/>
            <person name="Farmer C."/>
            <person name="Delahaunty K."/>
            <person name="Markovic C."/>
            <person name="Hall O."/>
            <person name="Minx P."/>
            <person name="Tomlinson C."/>
            <person name="Mitreva M."/>
            <person name="Nelson J."/>
            <person name="Hou S."/>
            <person name="Wollam A."/>
            <person name="Pepin K.H."/>
            <person name="Johnson M."/>
            <person name="Bhonagiri V."/>
            <person name="Nash W.E."/>
            <person name="Warren W."/>
            <person name="Chinwalla A."/>
            <person name="Mardis E.R."/>
            <person name="Wilson R.K."/>
        </authorList>
    </citation>
    <scope>NUCLEOTIDE SEQUENCE [LARGE SCALE GENOMIC DNA]</scope>
    <source>
        <strain evidence="1">DSM 14469</strain>
    </source>
</reference>
<evidence type="ECO:0000313" key="2">
    <source>
        <dbReference type="Proteomes" id="UP000005561"/>
    </source>
</evidence>
<gene>
    <name evidence="1" type="ORF">BRYFOR_08634</name>
</gene>